<comment type="caution">
    <text evidence="6">The sequence shown here is derived from an EMBL/GenBank/DDBJ whole genome shotgun (WGS) entry which is preliminary data.</text>
</comment>
<dbReference type="SMART" id="SM00052">
    <property type="entry name" value="EAL"/>
    <property type="match status" value="1"/>
</dbReference>
<dbReference type="InterPro" id="IPR029787">
    <property type="entry name" value="Nucleotide_cyclase"/>
</dbReference>
<feature type="compositionally biased region" description="Basic and acidic residues" evidence="1">
    <location>
        <begin position="1"/>
        <end position="10"/>
    </location>
</feature>
<dbReference type="SMART" id="SM00267">
    <property type="entry name" value="GGDEF"/>
    <property type="match status" value="1"/>
</dbReference>
<dbReference type="PANTHER" id="PTHR44757:SF2">
    <property type="entry name" value="BIOFILM ARCHITECTURE MAINTENANCE PROTEIN MBAA"/>
    <property type="match status" value="1"/>
</dbReference>
<dbReference type="NCBIfam" id="TIGR00254">
    <property type="entry name" value="GGDEF"/>
    <property type="match status" value="1"/>
</dbReference>
<sequence>MKRRGGDFGRRGVRNAGGPLPEWPSHDDPVRLLILADTPAQRQLKYLIVPLCLVYAIGALQGWGNPTLSLAMGDFGLAAAAAVAAVSCALKAVHESGRARLSWALFAFSATMVSLGNGIWGWYEVVLGVPVPTPGPTDVIFLLFAPPTIVGLLLVAQRPRGIAAWTCMALDGWLIAGSLFTLGWSLALARSTSGDRSDIIKIVLTLAYPVLDILMISMVLGLRFRAGSGDRAALNLALVGLAVTVMSDALWTTPGLNSGYRSGGLLDAGWFAGSLLLAIAPWTGQGVEAHERPRHRTISMLSALTPYIAAAVCTAGVLGGAVAGHAPDTVVLGVGATVLVTLVLRQAITLVDNVFMAQELSAKESHFRSLVQGSSDVIMIAASDGVLQYVSHAVRRVYGFEPEELVGTRLELLIHPEESARVQRELRAFLDGALPAGEADPAMVRVECRIRSAGGTWLHTESAVNRYGDGLIFNSRDVTDRIKLQTQLEHDAFHDRLTDLPNRALFEDRIQHALAQRRGVTPTIAVLFVDLDGFKAVNDNYGHTAGDELLVQAARRLEHAVRIGDTVARFGGDEFAALLVGDPSPRAIREIAERLLSTLSSPYRIADGEVRVAASIGIAFSAPGIAPADLMRHADAAMYRAKDGGKGRVEVYTPDMDADVERRAARAAGRRRVDRDGRLAVSYQPVVDLDTGRVHDVEAALCRVEDGAVPARADHVRLTAGVDGRLSPVGRRLLEESALAAATWRAGGHEIGVTVGLAARQLTGPGFLEVLEETLHTADLPATALTLEIIDNVLPDGDELLLGRIAVLRRLGVRLSLDDFGTGHSSLTYLRRLPVDALKIDRSFVAEVGTCPHLTVLTSTIVRLGLESGLTLVAAGIDSHAQVDILREMGCQRGQGTWFHPAVPGDAIFDVLGQTPLGNSAVRGPRPDPLPEARTPLPVQVPRPQT</sequence>
<feature type="transmembrane region" description="Helical" evidence="2">
    <location>
        <begin position="304"/>
        <end position="324"/>
    </location>
</feature>
<evidence type="ECO:0000256" key="1">
    <source>
        <dbReference type="SAM" id="MobiDB-lite"/>
    </source>
</evidence>
<proteinExistence type="predicted"/>
<dbReference type="InterPro" id="IPR052155">
    <property type="entry name" value="Biofilm_reg_signaling"/>
</dbReference>
<name>A0A401Z2T9_9ACTN</name>
<feature type="domain" description="GGDEF" evidence="5">
    <location>
        <begin position="522"/>
        <end position="654"/>
    </location>
</feature>
<feature type="transmembrane region" description="Helical" evidence="2">
    <location>
        <begin position="102"/>
        <end position="123"/>
    </location>
</feature>
<dbReference type="FunFam" id="3.30.70.270:FF:000001">
    <property type="entry name" value="Diguanylate cyclase domain protein"/>
    <property type="match status" value="1"/>
</dbReference>
<feature type="transmembrane region" description="Helical" evidence="2">
    <location>
        <begin position="46"/>
        <end position="64"/>
    </location>
</feature>
<keyword evidence="2" id="KW-0472">Membrane</keyword>
<feature type="transmembrane region" description="Helical" evidence="2">
    <location>
        <begin position="199"/>
        <end position="220"/>
    </location>
</feature>
<dbReference type="PANTHER" id="PTHR44757">
    <property type="entry name" value="DIGUANYLATE CYCLASE DGCP"/>
    <property type="match status" value="1"/>
</dbReference>
<reference evidence="6 7" key="1">
    <citation type="submission" date="2018-12" db="EMBL/GenBank/DDBJ databases">
        <title>Draft genome sequence of Embleya hyalina NBRC 13850T.</title>
        <authorList>
            <person name="Komaki H."/>
            <person name="Hosoyama A."/>
            <person name="Kimura A."/>
            <person name="Ichikawa N."/>
            <person name="Tamura T."/>
        </authorList>
    </citation>
    <scope>NUCLEOTIDE SEQUENCE [LARGE SCALE GENOMIC DNA]</scope>
    <source>
        <strain evidence="6 7">NBRC 13850</strain>
    </source>
</reference>
<dbReference type="InterPro" id="IPR013655">
    <property type="entry name" value="PAS_fold_3"/>
</dbReference>
<evidence type="ECO:0000256" key="2">
    <source>
        <dbReference type="SAM" id="Phobius"/>
    </source>
</evidence>
<dbReference type="Gene3D" id="3.20.20.450">
    <property type="entry name" value="EAL domain"/>
    <property type="match status" value="1"/>
</dbReference>
<keyword evidence="2" id="KW-1133">Transmembrane helix</keyword>
<evidence type="ECO:0000313" key="6">
    <source>
        <dbReference type="EMBL" id="GCE01116.1"/>
    </source>
</evidence>
<dbReference type="SUPFAM" id="SSF55073">
    <property type="entry name" value="Nucleotide cyclase"/>
    <property type="match status" value="1"/>
</dbReference>
<feature type="transmembrane region" description="Helical" evidence="2">
    <location>
        <begin position="70"/>
        <end position="90"/>
    </location>
</feature>
<dbReference type="PROSITE" id="PS50887">
    <property type="entry name" value="GGDEF"/>
    <property type="match status" value="1"/>
</dbReference>
<dbReference type="CDD" id="cd00130">
    <property type="entry name" value="PAS"/>
    <property type="match status" value="1"/>
</dbReference>
<evidence type="ECO:0000259" key="5">
    <source>
        <dbReference type="PROSITE" id="PS50887"/>
    </source>
</evidence>
<feature type="domain" description="EAL" evidence="4">
    <location>
        <begin position="662"/>
        <end position="916"/>
    </location>
</feature>
<organism evidence="6 7">
    <name type="scientific">Embleya hyalina</name>
    <dbReference type="NCBI Taxonomy" id="516124"/>
    <lineage>
        <taxon>Bacteria</taxon>
        <taxon>Bacillati</taxon>
        <taxon>Actinomycetota</taxon>
        <taxon>Actinomycetes</taxon>
        <taxon>Kitasatosporales</taxon>
        <taxon>Streptomycetaceae</taxon>
        <taxon>Embleya</taxon>
    </lineage>
</organism>
<feature type="domain" description="PAS" evidence="3">
    <location>
        <begin position="363"/>
        <end position="433"/>
    </location>
</feature>
<feature type="transmembrane region" description="Helical" evidence="2">
    <location>
        <begin position="263"/>
        <end position="283"/>
    </location>
</feature>
<accession>A0A401Z2T9</accession>
<dbReference type="InterPro" id="IPR000014">
    <property type="entry name" value="PAS"/>
</dbReference>
<dbReference type="NCBIfam" id="TIGR00229">
    <property type="entry name" value="sensory_box"/>
    <property type="match status" value="1"/>
</dbReference>
<dbReference type="InterPro" id="IPR035965">
    <property type="entry name" value="PAS-like_dom_sf"/>
</dbReference>
<keyword evidence="2" id="KW-0812">Transmembrane</keyword>
<dbReference type="CDD" id="cd01949">
    <property type="entry name" value="GGDEF"/>
    <property type="match status" value="1"/>
</dbReference>
<feature type="region of interest" description="Disordered" evidence="1">
    <location>
        <begin position="918"/>
        <end position="946"/>
    </location>
</feature>
<dbReference type="InterPro" id="IPR001633">
    <property type="entry name" value="EAL_dom"/>
</dbReference>
<protein>
    <submittedName>
        <fullName evidence="6">Membrane associated phosphodiesterase</fullName>
    </submittedName>
</protein>
<dbReference type="Pfam" id="PF00563">
    <property type="entry name" value="EAL"/>
    <property type="match status" value="1"/>
</dbReference>
<dbReference type="Pfam" id="PF08447">
    <property type="entry name" value="PAS_3"/>
    <property type="match status" value="1"/>
</dbReference>
<feature type="region of interest" description="Disordered" evidence="1">
    <location>
        <begin position="1"/>
        <end position="22"/>
    </location>
</feature>
<dbReference type="AlphaFoldDB" id="A0A401Z2T9"/>
<evidence type="ECO:0000259" key="3">
    <source>
        <dbReference type="PROSITE" id="PS50112"/>
    </source>
</evidence>
<dbReference type="Pfam" id="PF00990">
    <property type="entry name" value="GGDEF"/>
    <property type="match status" value="1"/>
</dbReference>
<dbReference type="Proteomes" id="UP000286931">
    <property type="component" value="Unassembled WGS sequence"/>
</dbReference>
<dbReference type="Gene3D" id="3.30.70.270">
    <property type="match status" value="1"/>
</dbReference>
<dbReference type="SUPFAM" id="SSF55785">
    <property type="entry name" value="PYP-like sensor domain (PAS domain)"/>
    <property type="match status" value="1"/>
</dbReference>
<dbReference type="CDD" id="cd01948">
    <property type="entry name" value="EAL"/>
    <property type="match status" value="1"/>
</dbReference>
<dbReference type="SUPFAM" id="SSF141868">
    <property type="entry name" value="EAL domain-like"/>
    <property type="match status" value="1"/>
</dbReference>
<feature type="transmembrane region" description="Helical" evidence="2">
    <location>
        <begin position="135"/>
        <end position="155"/>
    </location>
</feature>
<feature type="transmembrane region" description="Helical" evidence="2">
    <location>
        <begin position="162"/>
        <end position="187"/>
    </location>
</feature>
<dbReference type="PROSITE" id="PS50112">
    <property type="entry name" value="PAS"/>
    <property type="match status" value="1"/>
</dbReference>
<evidence type="ECO:0000259" key="4">
    <source>
        <dbReference type="PROSITE" id="PS50883"/>
    </source>
</evidence>
<dbReference type="InterPro" id="IPR035919">
    <property type="entry name" value="EAL_sf"/>
</dbReference>
<evidence type="ECO:0000313" key="7">
    <source>
        <dbReference type="Proteomes" id="UP000286931"/>
    </source>
</evidence>
<dbReference type="Gene3D" id="3.30.450.20">
    <property type="entry name" value="PAS domain"/>
    <property type="match status" value="1"/>
</dbReference>
<dbReference type="EMBL" id="BIFH01000046">
    <property type="protein sequence ID" value="GCE01116.1"/>
    <property type="molecule type" value="Genomic_DNA"/>
</dbReference>
<keyword evidence="7" id="KW-1185">Reference proteome</keyword>
<dbReference type="InterPro" id="IPR043128">
    <property type="entry name" value="Rev_trsase/Diguanyl_cyclase"/>
</dbReference>
<dbReference type="SMART" id="SM00091">
    <property type="entry name" value="PAS"/>
    <property type="match status" value="1"/>
</dbReference>
<feature type="transmembrane region" description="Helical" evidence="2">
    <location>
        <begin position="232"/>
        <end position="251"/>
    </location>
</feature>
<gene>
    <name evidence="6" type="ORF">EHYA_08873</name>
</gene>
<dbReference type="InterPro" id="IPR000160">
    <property type="entry name" value="GGDEF_dom"/>
</dbReference>
<dbReference type="PROSITE" id="PS50883">
    <property type="entry name" value="EAL"/>
    <property type="match status" value="1"/>
</dbReference>